<gene>
    <name evidence="1" type="ORF">GJ689_14705</name>
</gene>
<evidence type="ECO:0008006" key="3">
    <source>
        <dbReference type="Google" id="ProtNLM"/>
    </source>
</evidence>
<protein>
    <recommendedName>
        <fullName evidence="3">5-carboxymethyl-2-hydroxymuconate isomerase</fullName>
    </recommendedName>
</protein>
<sequence>MPHIVIAVSPGLFRRIAWPRVLRALHAALAEAGLARIGDIKSRVLACDYDLIGDDPLAEQVIATLLTTNPRPAEAERQMATRVLSCLERAVIEIGDTRAQCCVFFHHVPKDRYLRVDIEPVAARAAAAVAPAEPAEPAA</sequence>
<reference evidence="1 2" key="1">
    <citation type="submission" date="2019-11" db="EMBL/GenBank/DDBJ databases">
        <title>Whole-genome sequence of Rhodoplanes serenus DSM 18633, type strain.</title>
        <authorList>
            <person name="Kyndt J.A."/>
            <person name="Meyer T.E."/>
        </authorList>
    </citation>
    <scope>NUCLEOTIDE SEQUENCE [LARGE SCALE GENOMIC DNA]</scope>
    <source>
        <strain evidence="1 2">DSM 18633</strain>
    </source>
</reference>
<dbReference type="InterPro" id="IPR004220">
    <property type="entry name" value="5-COMe_2-OHmuconate_Isoase"/>
</dbReference>
<accession>A0A9X4XLL5</accession>
<dbReference type="AlphaFoldDB" id="A0A9X4XLL5"/>
<dbReference type="Proteomes" id="UP000438991">
    <property type="component" value="Unassembled WGS sequence"/>
</dbReference>
<organism evidence="1 2">
    <name type="scientific">Rhodoplanes serenus</name>
    <dbReference type="NCBI Taxonomy" id="200615"/>
    <lineage>
        <taxon>Bacteria</taxon>
        <taxon>Pseudomonadati</taxon>
        <taxon>Pseudomonadota</taxon>
        <taxon>Alphaproteobacteria</taxon>
        <taxon>Hyphomicrobiales</taxon>
        <taxon>Nitrobacteraceae</taxon>
        <taxon>Rhodoplanes</taxon>
    </lineage>
</organism>
<evidence type="ECO:0000313" key="2">
    <source>
        <dbReference type="Proteomes" id="UP000438991"/>
    </source>
</evidence>
<comment type="caution">
    <text evidence="1">The sequence shown here is derived from an EMBL/GenBank/DDBJ whole genome shotgun (WGS) entry which is preliminary data.</text>
</comment>
<proteinExistence type="predicted"/>
<dbReference type="Pfam" id="PF02962">
    <property type="entry name" value="CHMI"/>
    <property type="match status" value="1"/>
</dbReference>
<dbReference type="InterPro" id="IPR014347">
    <property type="entry name" value="Tautomerase/MIF_sf"/>
</dbReference>
<dbReference type="SUPFAM" id="SSF55331">
    <property type="entry name" value="Tautomerase/MIF"/>
    <property type="match status" value="1"/>
</dbReference>
<dbReference type="EMBL" id="WNKV01000010">
    <property type="protein sequence ID" value="MTW17453.1"/>
    <property type="molecule type" value="Genomic_DNA"/>
</dbReference>
<dbReference type="RefSeq" id="WP_155480152.1">
    <property type="nucleotide sequence ID" value="NZ_WNKV01000010.1"/>
</dbReference>
<dbReference type="Gene3D" id="3.30.429.10">
    <property type="entry name" value="Macrophage Migration Inhibitory Factor"/>
    <property type="match status" value="1"/>
</dbReference>
<name>A0A9X4XLL5_9BRAD</name>
<evidence type="ECO:0000313" key="1">
    <source>
        <dbReference type="EMBL" id="MTW17453.1"/>
    </source>
</evidence>